<feature type="compositionally biased region" description="Low complexity" evidence="1">
    <location>
        <begin position="128"/>
        <end position="139"/>
    </location>
</feature>
<feature type="compositionally biased region" description="Low complexity" evidence="1">
    <location>
        <begin position="677"/>
        <end position="695"/>
    </location>
</feature>
<feature type="compositionally biased region" description="Polar residues" evidence="1">
    <location>
        <begin position="314"/>
        <end position="338"/>
    </location>
</feature>
<feature type="region of interest" description="Disordered" evidence="1">
    <location>
        <begin position="303"/>
        <end position="412"/>
    </location>
</feature>
<dbReference type="EMBL" id="JAUJYN010000005">
    <property type="protein sequence ID" value="KAK1272197.1"/>
    <property type="molecule type" value="Genomic_DNA"/>
</dbReference>
<feature type="region of interest" description="Disordered" evidence="1">
    <location>
        <begin position="996"/>
        <end position="1015"/>
    </location>
</feature>
<proteinExistence type="predicted"/>
<feature type="compositionally biased region" description="Basic and acidic residues" evidence="1">
    <location>
        <begin position="382"/>
        <end position="410"/>
    </location>
</feature>
<reference evidence="2" key="2">
    <citation type="submission" date="2023-06" db="EMBL/GenBank/DDBJ databases">
        <authorList>
            <person name="Ma L."/>
            <person name="Liu K.-W."/>
            <person name="Li Z."/>
            <person name="Hsiao Y.-Y."/>
            <person name="Qi Y."/>
            <person name="Fu T."/>
            <person name="Tang G."/>
            <person name="Zhang D."/>
            <person name="Sun W.-H."/>
            <person name="Liu D.-K."/>
            <person name="Li Y."/>
            <person name="Chen G.-Z."/>
            <person name="Liu X.-D."/>
            <person name="Liao X.-Y."/>
            <person name="Jiang Y.-T."/>
            <person name="Yu X."/>
            <person name="Hao Y."/>
            <person name="Huang J."/>
            <person name="Zhao X.-W."/>
            <person name="Ke S."/>
            <person name="Chen Y.-Y."/>
            <person name="Wu W.-L."/>
            <person name="Hsu J.-L."/>
            <person name="Lin Y.-F."/>
            <person name="Huang M.-D."/>
            <person name="Li C.-Y."/>
            <person name="Huang L."/>
            <person name="Wang Z.-W."/>
            <person name="Zhao X."/>
            <person name="Zhong W.-Y."/>
            <person name="Peng D.-H."/>
            <person name="Ahmad S."/>
            <person name="Lan S."/>
            <person name="Zhang J.-S."/>
            <person name="Tsai W.-C."/>
            <person name="Van De Peer Y."/>
            <person name="Liu Z.-J."/>
        </authorList>
    </citation>
    <scope>NUCLEOTIDE SEQUENCE</scope>
    <source>
        <strain evidence="2">SCP</strain>
        <tissue evidence="2">Leaves</tissue>
    </source>
</reference>
<gene>
    <name evidence="2" type="ORF">QJS04_geneDACA007632</name>
</gene>
<feature type="compositionally biased region" description="Polar residues" evidence="1">
    <location>
        <begin position="347"/>
        <end position="363"/>
    </location>
</feature>
<feature type="region of interest" description="Disordered" evidence="1">
    <location>
        <begin position="646"/>
        <end position="706"/>
    </location>
</feature>
<dbReference type="Proteomes" id="UP001179952">
    <property type="component" value="Unassembled WGS sequence"/>
</dbReference>
<evidence type="ECO:0000256" key="1">
    <source>
        <dbReference type="SAM" id="MobiDB-lite"/>
    </source>
</evidence>
<feature type="region of interest" description="Disordered" evidence="1">
    <location>
        <begin position="1"/>
        <end position="261"/>
    </location>
</feature>
<feature type="compositionally biased region" description="Low complexity" evidence="1">
    <location>
        <begin position="41"/>
        <end position="50"/>
    </location>
</feature>
<feature type="region of interest" description="Disordered" evidence="1">
    <location>
        <begin position="1191"/>
        <end position="1229"/>
    </location>
</feature>
<sequence>MPLQAQPILHPQQPHPQQGQPRPQAAVHPQNQGAYYPQNLQPMPQQQYPHPQVPHPQMFPPQSHPQPSQTQPRPHMQQPQPQPNALQPQPARPLAQGVTGHQSYPQPQLQQVPAGGPPHPVMHQGLLPQHPVPGQNQGPPQQPHQMLPPHPQGSVQAMRPPQGPHPNAPHPQQHPSVAHHPVHQPSPQVHHHPGMPPPPQQPFPQPQQQPFPHTQQQPFPQPSQARGPVPQVQQPHGSFPMQHQQHVMHLPQQPLRPQGPYPLQQQLQQPVPAHAQYAQPQNAAGRPMMTMNQAVAQQPLAHPPAQNYMPKSSAHPQMSTVQQQQFQLPRPGSQSQLGASMVAPQTDGFSKQGDSSLENSGKATGSADGGIGSTELVSAHMDGSKMTDMSDSKTVEDEKNVHYGDVDNKPDANGVVEISQMHGKEPKFGVQEDDLDDVAVEQTVKDETTGKDGNSQSSNEEDREKDSLQDAQEIAKDNSHSQGAEVGSDSSKTQQDKTESLPTSMQAPLQQHVFPAREMVYPHSGYQDRNLHQLSHQLPGHGPNEHSGMPLADHMQARTHAPTAHAVPLAEQERYPQQPMSYGPPMHQRPPAGPMQFAGLGQERRFQEPSLHQVQPQGQPMSAQLRPQVHNFPESLPPHNQMLRQQPPGSFLPEVPAGGYPGPGSIGRGPAHLAPQGQGHALPPHGAPGARPHGQPFGGPLMGGPPPEAINVPASMMGRAPPPHHPDVQMTGPRPVNLIEGERLVSKRPGFFDGRQPDSHMPMPAERVQFGQPSGILPNAMKMNGGPGKGQVGGTHDAAYSHNLPDERFKPLPEERYVSMAEDGINPLTDERFRPFPLESSRRIIDRREFEEDLKQFPRPAHLDGEGASEFENYLSSRPGFGRDAALRPFDRDSGPISSRLIPPHLSGGPSVHPMDIGERSRPIGPHDDILGRKIDPSLAHLDLLRPEFDRHRIENLRHQRSPGREYLGVPPARLGGFPIGVGSRLDDLDMREGRSFGERSRPHGLPPDLLGNPFRESRFPSFPPSGLEMLPGHLRRGEADIHGNSRFGEHLGPSHLRSGNREDSEFLPGHFRAGEQLGPRGLRDQLRMSEHSGFGGFPGHLRMGDTAGSGSLGSRLRGEMGFGSNFSKKGFPSEVGHHNLGDMDSFEHTRKRKPGSTGWCRICKIDCETVEGLEMHSQTREHQKKAMDIVLSIKKDNAKKQKLSEEHASNEDANKSKQPGSESHGKAH</sequence>
<feature type="region of interest" description="Disordered" evidence="1">
    <location>
        <begin position="1096"/>
        <end position="1117"/>
    </location>
</feature>
<feature type="compositionally biased region" description="Low complexity" evidence="1">
    <location>
        <begin position="65"/>
        <end position="96"/>
    </location>
</feature>
<reference evidence="2" key="1">
    <citation type="journal article" date="2023" name="Nat. Commun.">
        <title>Diploid and tetraploid genomes of Acorus and the evolution of monocots.</title>
        <authorList>
            <person name="Ma L."/>
            <person name="Liu K.W."/>
            <person name="Li Z."/>
            <person name="Hsiao Y.Y."/>
            <person name="Qi Y."/>
            <person name="Fu T."/>
            <person name="Tang G.D."/>
            <person name="Zhang D."/>
            <person name="Sun W.H."/>
            <person name="Liu D.K."/>
            <person name="Li Y."/>
            <person name="Chen G.Z."/>
            <person name="Liu X.D."/>
            <person name="Liao X.Y."/>
            <person name="Jiang Y.T."/>
            <person name="Yu X."/>
            <person name="Hao Y."/>
            <person name="Huang J."/>
            <person name="Zhao X.W."/>
            <person name="Ke S."/>
            <person name="Chen Y.Y."/>
            <person name="Wu W.L."/>
            <person name="Hsu J.L."/>
            <person name="Lin Y.F."/>
            <person name="Huang M.D."/>
            <person name="Li C.Y."/>
            <person name="Huang L."/>
            <person name="Wang Z.W."/>
            <person name="Zhao X."/>
            <person name="Zhong W.Y."/>
            <person name="Peng D.H."/>
            <person name="Ahmad S."/>
            <person name="Lan S."/>
            <person name="Zhang J.S."/>
            <person name="Tsai W.C."/>
            <person name="Van de Peer Y."/>
            <person name="Liu Z.J."/>
        </authorList>
    </citation>
    <scope>NUCLEOTIDE SEQUENCE</scope>
    <source>
        <strain evidence="2">SCP</strain>
    </source>
</reference>
<evidence type="ECO:0000313" key="3">
    <source>
        <dbReference type="Proteomes" id="UP001179952"/>
    </source>
</evidence>
<protein>
    <submittedName>
        <fullName evidence="2">Uncharacterized protein</fullName>
    </submittedName>
</protein>
<feature type="compositionally biased region" description="Polar residues" evidence="1">
    <location>
        <begin position="99"/>
        <end position="111"/>
    </location>
</feature>
<feature type="compositionally biased region" description="Pro residues" evidence="1">
    <location>
        <begin position="51"/>
        <end position="64"/>
    </location>
</feature>
<feature type="compositionally biased region" description="Low complexity" evidence="1">
    <location>
        <begin position="1"/>
        <end position="25"/>
    </location>
</feature>
<comment type="caution">
    <text evidence="2">The sequence shown here is derived from an EMBL/GenBank/DDBJ whole genome shotgun (WGS) entry which is preliminary data.</text>
</comment>
<feature type="compositionally biased region" description="Basic and acidic residues" evidence="1">
    <location>
        <begin position="1191"/>
        <end position="1216"/>
    </location>
</feature>
<evidence type="ECO:0000313" key="2">
    <source>
        <dbReference type="EMBL" id="KAK1272197.1"/>
    </source>
</evidence>
<keyword evidence="3" id="KW-1185">Reference proteome</keyword>
<organism evidence="2 3">
    <name type="scientific">Acorus gramineus</name>
    <name type="common">Dwarf sweet flag</name>
    <dbReference type="NCBI Taxonomy" id="55184"/>
    <lineage>
        <taxon>Eukaryota</taxon>
        <taxon>Viridiplantae</taxon>
        <taxon>Streptophyta</taxon>
        <taxon>Embryophyta</taxon>
        <taxon>Tracheophyta</taxon>
        <taxon>Spermatophyta</taxon>
        <taxon>Magnoliopsida</taxon>
        <taxon>Liliopsida</taxon>
        <taxon>Acoraceae</taxon>
        <taxon>Acorus</taxon>
    </lineage>
</organism>
<feature type="region of interest" description="Disordered" evidence="1">
    <location>
        <begin position="443"/>
        <end position="507"/>
    </location>
</feature>
<feature type="compositionally biased region" description="Low complexity" evidence="1">
    <location>
        <begin position="210"/>
        <end position="224"/>
    </location>
</feature>
<feature type="compositionally biased region" description="Basic and acidic residues" evidence="1">
    <location>
        <begin position="460"/>
        <end position="479"/>
    </location>
</feature>
<dbReference type="PANTHER" id="PTHR37393">
    <property type="entry name" value="AT-RICH INTERACTIVE DOMAIN-CONTAINING PROTEIN 1A-LIKE"/>
    <property type="match status" value="1"/>
</dbReference>
<feature type="compositionally biased region" description="Low complexity" evidence="1">
    <location>
        <begin position="250"/>
        <end position="261"/>
    </location>
</feature>
<feature type="compositionally biased region" description="Polar residues" evidence="1">
    <location>
        <begin position="231"/>
        <end position="245"/>
    </location>
</feature>
<feature type="compositionally biased region" description="Pro residues" evidence="1">
    <location>
        <begin position="140"/>
        <end position="151"/>
    </location>
</feature>
<dbReference type="PANTHER" id="PTHR37393:SF1">
    <property type="entry name" value="AT-RICH INTERACTIVE DOMAIN-CONTAINING PROTEIN 1A-LIKE"/>
    <property type="match status" value="1"/>
</dbReference>
<accession>A0AAV9B801</accession>
<feature type="compositionally biased region" description="Low complexity" evidence="1">
    <location>
        <begin position="170"/>
        <end position="188"/>
    </location>
</feature>
<dbReference type="AlphaFoldDB" id="A0AAV9B801"/>
<name>A0AAV9B801_ACOGR</name>
<feature type="compositionally biased region" description="Pro residues" evidence="1">
    <location>
        <begin position="194"/>
        <end position="209"/>
    </location>
</feature>